<dbReference type="Gramene" id="KOM56668">
    <property type="protein sequence ID" value="KOM56668"/>
    <property type="gene ID" value="LR48_Vigan10g256000"/>
</dbReference>
<protein>
    <submittedName>
        <fullName evidence="2">Uncharacterized protein</fullName>
    </submittedName>
</protein>
<name>A0A0L9VNY4_PHAAN</name>
<dbReference type="Proteomes" id="UP000053144">
    <property type="component" value="Chromosome 10"/>
</dbReference>
<evidence type="ECO:0000313" key="3">
    <source>
        <dbReference type="Proteomes" id="UP000053144"/>
    </source>
</evidence>
<feature type="compositionally biased region" description="Low complexity" evidence="1">
    <location>
        <begin position="1"/>
        <end position="15"/>
    </location>
</feature>
<proteinExistence type="predicted"/>
<feature type="compositionally biased region" description="Basic and acidic residues" evidence="1">
    <location>
        <begin position="18"/>
        <end position="28"/>
    </location>
</feature>
<accession>A0A0L9VNY4</accession>
<sequence>MNSSSSVSSKEASPSAHIHTDDHCKDKTNVQIQTTQRKRKGRTLFQLVDKERTFSIGPSATYHLRFGTSVRYKTERYLSLTLWDERSGNQKRASRLRNLLVTELEVVRSKMKLPVQGTFLRC</sequence>
<evidence type="ECO:0000313" key="2">
    <source>
        <dbReference type="EMBL" id="KOM56668.1"/>
    </source>
</evidence>
<organism evidence="2 3">
    <name type="scientific">Phaseolus angularis</name>
    <name type="common">Azuki bean</name>
    <name type="synonym">Vigna angularis</name>
    <dbReference type="NCBI Taxonomy" id="3914"/>
    <lineage>
        <taxon>Eukaryota</taxon>
        <taxon>Viridiplantae</taxon>
        <taxon>Streptophyta</taxon>
        <taxon>Embryophyta</taxon>
        <taxon>Tracheophyta</taxon>
        <taxon>Spermatophyta</taxon>
        <taxon>Magnoliopsida</taxon>
        <taxon>eudicotyledons</taxon>
        <taxon>Gunneridae</taxon>
        <taxon>Pentapetalae</taxon>
        <taxon>rosids</taxon>
        <taxon>fabids</taxon>
        <taxon>Fabales</taxon>
        <taxon>Fabaceae</taxon>
        <taxon>Papilionoideae</taxon>
        <taxon>50 kb inversion clade</taxon>
        <taxon>NPAAA clade</taxon>
        <taxon>indigoferoid/millettioid clade</taxon>
        <taxon>Phaseoleae</taxon>
        <taxon>Vigna</taxon>
    </lineage>
</organism>
<feature type="region of interest" description="Disordered" evidence="1">
    <location>
        <begin position="1"/>
        <end position="37"/>
    </location>
</feature>
<gene>
    <name evidence="2" type="ORF">LR48_Vigan10g256000</name>
</gene>
<dbReference type="EMBL" id="CM003380">
    <property type="protein sequence ID" value="KOM56668.1"/>
    <property type="molecule type" value="Genomic_DNA"/>
</dbReference>
<reference evidence="3" key="1">
    <citation type="journal article" date="2015" name="Proc. Natl. Acad. Sci. U.S.A.">
        <title>Genome sequencing of adzuki bean (Vigna angularis) provides insight into high starch and low fat accumulation and domestication.</title>
        <authorList>
            <person name="Yang K."/>
            <person name="Tian Z."/>
            <person name="Chen C."/>
            <person name="Luo L."/>
            <person name="Zhao B."/>
            <person name="Wang Z."/>
            <person name="Yu L."/>
            <person name="Li Y."/>
            <person name="Sun Y."/>
            <person name="Li W."/>
            <person name="Chen Y."/>
            <person name="Li Y."/>
            <person name="Zhang Y."/>
            <person name="Ai D."/>
            <person name="Zhao J."/>
            <person name="Shang C."/>
            <person name="Ma Y."/>
            <person name="Wu B."/>
            <person name="Wang M."/>
            <person name="Gao L."/>
            <person name="Sun D."/>
            <person name="Zhang P."/>
            <person name="Guo F."/>
            <person name="Wang W."/>
            <person name="Li Y."/>
            <person name="Wang J."/>
            <person name="Varshney R.K."/>
            <person name="Wang J."/>
            <person name="Ling H.Q."/>
            <person name="Wan P."/>
        </authorList>
    </citation>
    <scope>NUCLEOTIDE SEQUENCE</scope>
    <source>
        <strain evidence="3">cv. Jingnong 6</strain>
    </source>
</reference>
<dbReference type="AlphaFoldDB" id="A0A0L9VNY4"/>
<evidence type="ECO:0000256" key="1">
    <source>
        <dbReference type="SAM" id="MobiDB-lite"/>
    </source>
</evidence>